<comment type="function">
    <text evidence="2">Hydrolyzes RNA 2',3'-cyclic phosphodiester to an RNA 2'-phosphomonoester.</text>
</comment>
<proteinExistence type="inferred from homology"/>
<dbReference type="GO" id="GO:0004113">
    <property type="term" value="F:2',3'-cyclic-nucleotide 3'-phosphodiesterase activity"/>
    <property type="evidence" value="ECO:0007669"/>
    <property type="project" value="InterPro"/>
</dbReference>
<evidence type="ECO:0000256" key="2">
    <source>
        <dbReference type="HAMAP-Rule" id="MF_01940"/>
    </source>
</evidence>
<sequence length="181" mass="19480">MRLFAALFPPDPVRDRIGAATAPLRARRPGLTWAQPHKWHLTLLFLGEVPDPAVAAVREGLAAEAARHRPLRLGLRGTGSFPADPGRARVLWADVTGDTAALHALADGLRSAVRAAGVPVEDRAYTPHLTLARSTSTTDLTALHEDLAGFATAEWTADRVELVHSRLGAPRYATVATWHLT</sequence>
<dbReference type="GO" id="GO:0016874">
    <property type="term" value="F:ligase activity"/>
    <property type="evidence" value="ECO:0007669"/>
    <property type="project" value="UniProtKB-KW"/>
</dbReference>
<keyword evidence="4" id="KW-1185">Reference proteome</keyword>
<keyword evidence="1 2" id="KW-0378">Hydrolase</keyword>
<dbReference type="Pfam" id="PF13563">
    <property type="entry name" value="2_5_RNA_ligase2"/>
    <property type="match status" value="1"/>
</dbReference>
<accession>A0A2P8DR41</accession>
<gene>
    <name evidence="3" type="ORF">CLV63_103407</name>
</gene>
<protein>
    <recommendedName>
        <fullName evidence="2">RNA 2',3'-cyclic phosphodiesterase</fullName>
        <shortName evidence="2">RNA 2',3'-CPDase</shortName>
        <ecNumber evidence="2">3.1.4.58</ecNumber>
    </recommendedName>
</protein>
<dbReference type="EC" id="3.1.4.58" evidence="2"/>
<feature type="active site" description="Proton donor" evidence="2">
    <location>
        <position position="40"/>
    </location>
</feature>
<comment type="catalytic activity">
    <reaction evidence="2">
        <text>a 3'-end 2',3'-cyclophospho-ribonucleotide-RNA + H2O = a 3'-end 2'-phospho-ribonucleotide-RNA + H(+)</text>
        <dbReference type="Rhea" id="RHEA:11828"/>
        <dbReference type="Rhea" id="RHEA-COMP:10464"/>
        <dbReference type="Rhea" id="RHEA-COMP:17353"/>
        <dbReference type="ChEBI" id="CHEBI:15377"/>
        <dbReference type="ChEBI" id="CHEBI:15378"/>
        <dbReference type="ChEBI" id="CHEBI:83064"/>
        <dbReference type="ChEBI" id="CHEBI:173113"/>
        <dbReference type="EC" id="3.1.4.58"/>
    </reaction>
</comment>
<dbReference type="AlphaFoldDB" id="A0A2P8DR41"/>
<dbReference type="OrthoDB" id="9787070at2"/>
<dbReference type="PANTHER" id="PTHR35561">
    <property type="entry name" value="RNA 2',3'-CYCLIC PHOSPHODIESTERASE"/>
    <property type="match status" value="1"/>
</dbReference>
<dbReference type="PANTHER" id="PTHR35561:SF1">
    <property type="entry name" value="RNA 2',3'-CYCLIC PHOSPHODIESTERASE"/>
    <property type="match status" value="1"/>
</dbReference>
<feature type="short sequence motif" description="HXTX 2" evidence="2">
    <location>
        <begin position="128"/>
        <end position="131"/>
    </location>
</feature>
<dbReference type="NCBIfam" id="TIGR02258">
    <property type="entry name" value="2_5_ligase"/>
    <property type="match status" value="1"/>
</dbReference>
<dbReference type="SUPFAM" id="SSF55144">
    <property type="entry name" value="LigT-like"/>
    <property type="match status" value="1"/>
</dbReference>
<name>A0A2P8DR41_9ACTN</name>
<dbReference type="RefSeq" id="WP_106582053.1">
    <property type="nucleotide sequence ID" value="NZ_PYGA01000003.1"/>
</dbReference>
<feature type="short sequence motif" description="HXTX 1" evidence="2">
    <location>
        <begin position="40"/>
        <end position="43"/>
    </location>
</feature>
<dbReference type="Gene3D" id="3.90.1140.10">
    <property type="entry name" value="Cyclic phosphodiesterase"/>
    <property type="match status" value="1"/>
</dbReference>
<comment type="similarity">
    <text evidence="2">Belongs to the 2H phosphoesterase superfamily. ThpR family.</text>
</comment>
<feature type="active site" description="Proton acceptor" evidence="2">
    <location>
        <position position="128"/>
    </location>
</feature>
<dbReference type="InterPro" id="IPR004175">
    <property type="entry name" value="RNA_CPDase"/>
</dbReference>
<evidence type="ECO:0000256" key="1">
    <source>
        <dbReference type="ARBA" id="ARBA00022801"/>
    </source>
</evidence>
<dbReference type="EMBL" id="PYGA01000003">
    <property type="protein sequence ID" value="PSK99680.1"/>
    <property type="molecule type" value="Genomic_DNA"/>
</dbReference>
<reference evidence="3 4" key="1">
    <citation type="submission" date="2018-03" db="EMBL/GenBank/DDBJ databases">
        <title>Genomic Encyclopedia of Archaeal and Bacterial Type Strains, Phase II (KMG-II): from individual species to whole genera.</title>
        <authorList>
            <person name="Goeker M."/>
        </authorList>
    </citation>
    <scope>NUCLEOTIDE SEQUENCE [LARGE SCALE GENOMIC DNA]</scope>
    <source>
        <strain evidence="3 4">DSM 45312</strain>
    </source>
</reference>
<comment type="caution">
    <text evidence="3">The sequence shown here is derived from an EMBL/GenBank/DDBJ whole genome shotgun (WGS) entry which is preliminary data.</text>
</comment>
<organism evidence="3 4">
    <name type="scientific">Murinocardiopsis flavida</name>
    <dbReference type="NCBI Taxonomy" id="645275"/>
    <lineage>
        <taxon>Bacteria</taxon>
        <taxon>Bacillati</taxon>
        <taxon>Actinomycetota</taxon>
        <taxon>Actinomycetes</taxon>
        <taxon>Streptosporangiales</taxon>
        <taxon>Nocardiopsidaceae</taxon>
        <taxon>Murinocardiopsis</taxon>
    </lineage>
</organism>
<dbReference type="InterPro" id="IPR009097">
    <property type="entry name" value="Cyclic_Pdiesterase"/>
</dbReference>
<keyword evidence="3" id="KW-0436">Ligase</keyword>
<evidence type="ECO:0000313" key="4">
    <source>
        <dbReference type="Proteomes" id="UP000240542"/>
    </source>
</evidence>
<dbReference type="Proteomes" id="UP000240542">
    <property type="component" value="Unassembled WGS sequence"/>
</dbReference>
<dbReference type="GO" id="GO:0008664">
    <property type="term" value="F:RNA 2',3'-cyclic 3'-phosphodiesterase activity"/>
    <property type="evidence" value="ECO:0007669"/>
    <property type="project" value="UniProtKB-EC"/>
</dbReference>
<dbReference type="HAMAP" id="MF_01940">
    <property type="entry name" value="RNA_CPDase"/>
    <property type="match status" value="1"/>
</dbReference>
<evidence type="ECO:0000313" key="3">
    <source>
        <dbReference type="EMBL" id="PSK99680.1"/>
    </source>
</evidence>